<feature type="non-terminal residue" evidence="2">
    <location>
        <position position="301"/>
    </location>
</feature>
<sequence>ENSRELPTRGEVTSFIEQLDNSSAIPGDDFEALKEVIRTNIDAFQTPKDKWGFCTQTEHRIELTDDNPVRMQPYTTSNVNREFIRTEIADWLKHGIIRPSRSPYASPVIVVDQPNHETTPKRLCVDYRFLNMRTKPRAYPMPRVDTILRKIAGSTYFTKLDIKKAYLNIPLREEDIPKAAFVTEDGHYEPVRMLFGLSTAPATMQAVMNDGLRDLVDTGHVAIYIDDVCIFTDDLNEHIQLLDRTLKVITQMGLRVDVRKCDFIRPSISFLGFTVSHEGTAVDPQRVSAVKQYGTPTSKRT</sequence>
<dbReference type="InterPro" id="IPR000477">
    <property type="entry name" value="RT_dom"/>
</dbReference>
<name>A0A1D2AID5_ORNBR</name>
<proteinExistence type="predicted"/>
<reference evidence="2" key="1">
    <citation type="submission" date="2016-07" db="EMBL/GenBank/DDBJ databases">
        <title>Salivary Glands transcriptome analysis on engorged females of Ornithodoros brasiliensis (Acari:Argasidae).</title>
        <authorList>
            <person name="Simons S.M."/>
            <person name="Carvalho E."/>
            <person name="Junqueira-de-Azevedo I."/>
            <person name="Ho P.L."/>
            <person name="Giovanni D."/>
            <person name="Mendonca R."/>
            <person name="Onofrio V."/>
            <person name="Landulfo G."/>
            <person name="Ramirez D."/>
            <person name="Barros-Battesti D."/>
        </authorList>
    </citation>
    <scope>NUCLEOTIDE SEQUENCE</scope>
    <source>
        <strain evidence="2">Female</strain>
        <tissue evidence="2">Salivary gland</tissue>
    </source>
</reference>
<dbReference type="PANTHER" id="PTHR24559:SF444">
    <property type="entry name" value="REVERSE TRANSCRIPTASE DOMAIN-CONTAINING PROTEIN"/>
    <property type="match status" value="1"/>
</dbReference>
<dbReference type="InterPro" id="IPR043502">
    <property type="entry name" value="DNA/RNA_pol_sf"/>
</dbReference>
<evidence type="ECO:0000313" key="2">
    <source>
        <dbReference type="EMBL" id="JAT78947.1"/>
    </source>
</evidence>
<protein>
    <submittedName>
        <fullName evidence="2">Pol protein</fullName>
    </submittedName>
</protein>
<dbReference type="EMBL" id="GETE01000745">
    <property type="protein sequence ID" value="JAT78947.1"/>
    <property type="molecule type" value="Transcribed_RNA"/>
</dbReference>
<feature type="domain" description="Reverse transcriptase" evidence="1">
    <location>
        <begin position="92"/>
        <end position="275"/>
    </location>
</feature>
<dbReference type="GO" id="GO:0071897">
    <property type="term" value="P:DNA biosynthetic process"/>
    <property type="evidence" value="ECO:0007669"/>
    <property type="project" value="UniProtKB-ARBA"/>
</dbReference>
<feature type="non-terminal residue" evidence="2">
    <location>
        <position position="1"/>
    </location>
</feature>
<dbReference type="PANTHER" id="PTHR24559">
    <property type="entry name" value="TRANSPOSON TY3-I GAG-POL POLYPROTEIN"/>
    <property type="match status" value="1"/>
</dbReference>
<accession>A0A1D2AID5</accession>
<dbReference type="PROSITE" id="PS50878">
    <property type="entry name" value="RT_POL"/>
    <property type="match status" value="1"/>
</dbReference>
<organism evidence="2">
    <name type="scientific">Ornithodoros brasiliensis</name>
    <name type="common">Mouro tick</name>
    <dbReference type="NCBI Taxonomy" id="888526"/>
    <lineage>
        <taxon>Eukaryota</taxon>
        <taxon>Metazoa</taxon>
        <taxon>Ecdysozoa</taxon>
        <taxon>Arthropoda</taxon>
        <taxon>Chelicerata</taxon>
        <taxon>Arachnida</taxon>
        <taxon>Acari</taxon>
        <taxon>Parasitiformes</taxon>
        <taxon>Ixodida</taxon>
        <taxon>Ixodoidea</taxon>
        <taxon>Argasidae</taxon>
        <taxon>Ornithodorinae</taxon>
        <taxon>Ornithodoros</taxon>
    </lineage>
</organism>
<dbReference type="Pfam" id="PF00078">
    <property type="entry name" value="RVT_1"/>
    <property type="match status" value="1"/>
</dbReference>
<evidence type="ECO:0000259" key="1">
    <source>
        <dbReference type="PROSITE" id="PS50878"/>
    </source>
</evidence>
<dbReference type="CDD" id="cd01647">
    <property type="entry name" value="RT_LTR"/>
    <property type="match status" value="1"/>
</dbReference>
<dbReference type="Gene3D" id="3.10.10.10">
    <property type="entry name" value="HIV Type 1 Reverse Transcriptase, subunit A, domain 1"/>
    <property type="match status" value="1"/>
</dbReference>
<dbReference type="InterPro" id="IPR053134">
    <property type="entry name" value="RNA-dir_DNA_polymerase"/>
</dbReference>
<dbReference type="AlphaFoldDB" id="A0A1D2AID5"/>
<dbReference type="Gene3D" id="3.30.70.270">
    <property type="match status" value="1"/>
</dbReference>
<dbReference type="InterPro" id="IPR043128">
    <property type="entry name" value="Rev_trsase/Diguanyl_cyclase"/>
</dbReference>
<dbReference type="SUPFAM" id="SSF56672">
    <property type="entry name" value="DNA/RNA polymerases"/>
    <property type="match status" value="1"/>
</dbReference>